<dbReference type="EMBL" id="JAUSUZ010000001">
    <property type="protein sequence ID" value="MDQ0363986.1"/>
    <property type="molecule type" value="Genomic_DNA"/>
</dbReference>
<name>A0AAE3VUJ6_9ACTN</name>
<dbReference type="AlphaFoldDB" id="A0AAE3VUJ6"/>
<proteinExistence type="predicted"/>
<feature type="region of interest" description="Disordered" evidence="1">
    <location>
        <begin position="48"/>
        <end position="67"/>
    </location>
</feature>
<dbReference type="Proteomes" id="UP001240236">
    <property type="component" value="Unassembled WGS sequence"/>
</dbReference>
<organism evidence="2 3">
    <name type="scientific">Catenuloplanes indicus</name>
    <dbReference type="NCBI Taxonomy" id="137267"/>
    <lineage>
        <taxon>Bacteria</taxon>
        <taxon>Bacillati</taxon>
        <taxon>Actinomycetota</taxon>
        <taxon>Actinomycetes</taxon>
        <taxon>Micromonosporales</taxon>
        <taxon>Micromonosporaceae</taxon>
        <taxon>Catenuloplanes</taxon>
    </lineage>
</organism>
<accession>A0AAE3VUJ6</accession>
<feature type="region of interest" description="Disordered" evidence="1">
    <location>
        <begin position="80"/>
        <end position="114"/>
    </location>
</feature>
<evidence type="ECO:0000256" key="1">
    <source>
        <dbReference type="SAM" id="MobiDB-lite"/>
    </source>
</evidence>
<sequence length="114" mass="11570">MAAGVVLYEMTSSLVSPGEESDGGGRRLSPEQAATAATVAAAKAHGLELTGPNGLPASATAGSPQLSNTAAHHVPLVAAQFDDDSAAKPLQIPEQRTDLPMSGRSDEANACLRY</sequence>
<protein>
    <submittedName>
        <fullName evidence="2">Uncharacterized protein</fullName>
    </submittedName>
</protein>
<comment type="caution">
    <text evidence="2">The sequence shown here is derived from an EMBL/GenBank/DDBJ whole genome shotgun (WGS) entry which is preliminary data.</text>
</comment>
<gene>
    <name evidence="2" type="ORF">J2S42_000655</name>
</gene>
<evidence type="ECO:0000313" key="2">
    <source>
        <dbReference type="EMBL" id="MDQ0363986.1"/>
    </source>
</evidence>
<feature type="region of interest" description="Disordered" evidence="1">
    <location>
        <begin position="11"/>
        <end position="39"/>
    </location>
</feature>
<evidence type="ECO:0000313" key="3">
    <source>
        <dbReference type="Proteomes" id="UP001240236"/>
    </source>
</evidence>
<reference evidence="2 3" key="1">
    <citation type="submission" date="2023-07" db="EMBL/GenBank/DDBJ databases">
        <title>Sequencing the genomes of 1000 actinobacteria strains.</title>
        <authorList>
            <person name="Klenk H.-P."/>
        </authorList>
    </citation>
    <scope>NUCLEOTIDE SEQUENCE [LARGE SCALE GENOMIC DNA]</scope>
    <source>
        <strain evidence="2 3">DSM 44709</strain>
    </source>
</reference>
<dbReference type="RefSeq" id="WP_307235038.1">
    <property type="nucleotide sequence ID" value="NZ_JAUSUZ010000001.1"/>
</dbReference>
<keyword evidence="3" id="KW-1185">Reference proteome</keyword>